<dbReference type="Gene3D" id="1.10.486.10">
    <property type="entry name" value="PCRA, domain 4"/>
    <property type="match status" value="1"/>
</dbReference>
<reference evidence="16" key="2">
    <citation type="submission" date="2021-01" db="EMBL/GenBank/DDBJ databases">
        <authorList>
            <person name="Mieszkin S."/>
            <person name="Pouder E."/>
            <person name="Alain K."/>
        </authorList>
    </citation>
    <scope>NUCLEOTIDE SEQUENCE</scope>
    <source>
        <strain evidence="16">HW T2.11</strain>
    </source>
</reference>
<dbReference type="Gene3D" id="3.40.50.300">
    <property type="entry name" value="P-loop containing nucleotide triphosphate hydrolases"/>
    <property type="match status" value="2"/>
</dbReference>
<evidence type="ECO:0000256" key="13">
    <source>
        <dbReference type="SAM" id="MobiDB-lite"/>
    </source>
</evidence>
<evidence type="ECO:0000256" key="5">
    <source>
        <dbReference type="ARBA" id="ARBA00022840"/>
    </source>
</evidence>
<dbReference type="Gene3D" id="1.10.10.160">
    <property type="match status" value="1"/>
</dbReference>
<keyword evidence="3 12" id="KW-0378">Hydrolase</keyword>
<name>A0A963YTE6_9PROT</name>
<evidence type="ECO:0000256" key="8">
    <source>
        <dbReference type="ARBA" id="ARBA00034617"/>
    </source>
</evidence>
<evidence type="ECO:0000256" key="6">
    <source>
        <dbReference type="ARBA" id="ARBA00023125"/>
    </source>
</evidence>
<dbReference type="EC" id="5.6.2.4" evidence="9"/>
<evidence type="ECO:0000256" key="1">
    <source>
        <dbReference type="ARBA" id="ARBA00009922"/>
    </source>
</evidence>
<evidence type="ECO:0000259" key="15">
    <source>
        <dbReference type="PROSITE" id="PS51217"/>
    </source>
</evidence>
<evidence type="ECO:0000256" key="2">
    <source>
        <dbReference type="ARBA" id="ARBA00022741"/>
    </source>
</evidence>
<keyword evidence="6" id="KW-0238">DNA-binding</keyword>
<dbReference type="InterPro" id="IPR014016">
    <property type="entry name" value="UvrD-like_ATP-bd"/>
</dbReference>
<evidence type="ECO:0000313" key="17">
    <source>
        <dbReference type="Proteomes" id="UP000708298"/>
    </source>
</evidence>
<dbReference type="Proteomes" id="UP000708298">
    <property type="component" value="Unassembled WGS sequence"/>
</dbReference>
<dbReference type="InterPro" id="IPR014017">
    <property type="entry name" value="DNA_helicase_UvrD-like_C"/>
</dbReference>
<dbReference type="CDD" id="cd18807">
    <property type="entry name" value="SF1_C_UvrD"/>
    <property type="match status" value="1"/>
</dbReference>
<comment type="caution">
    <text evidence="16">The sequence shown here is derived from an EMBL/GenBank/DDBJ whole genome shotgun (WGS) entry which is preliminary data.</text>
</comment>
<gene>
    <name evidence="16" type="ORF">ASILVAE211_15645</name>
</gene>
<sequence>MSDHLEGLNESQRAAAIAPAPQLVLAGAGSGKTETLARRAIDLILQKDEPPERLLCITFTNRAAAEMRARMAAKLGPRAPHWVGTFHACMARLLTEDAGLVDAAPRGFTILDPPRARALVGQLTGIKDVKEMAMVQEAVSLLRNYGVKPKARPPKTPALSRFEGEVMDQAVTVMPAYVAELRRQRVLDFDDLLVVPAEAMETDPALAARWSARWSEILVDEYQDTNAAQHRLLRLLASGHGRVFAVGDDCQSIYGWRGAEIAHIRRFGQDFPKARAAIKLETNYRSTRTILAAANAIAAKDPEALRKTLHSAAPLGVAGAAIALNGVETSEEEGRAVISWIRALRHQSPNQPLRECAVLIRAGFVAEPIMDALREAGVPVQMVSDREADLPREVLAVIAWLRLAMSHDADEKHERWDAAADDAFRRACVLPRRPVTGQAFAQLRQHATDHEIAFAEAVPSAPISEPERRAFAAVLDVARVIHKRILARRAKPAEALQIAAEASGLADALSDSAALRRSWQALLGRADRLGSVSDFAEAAALGALDVEAEGPDSIQVMTLHRAKGLEFDHVFMAGLEEGIFPSRKAEQQGTLPEERRLFYVGLTRARFTLRLSYVHRRRQWKSHASRFITEIPRNLLSGSVPAAKADSGDRPKAAAGRKPSAAVARKLPSEADTAQMVAAFKARKRVPSGRG</sequence>
<dbReference type="EMBL" id="JAESVB010000007">
    <property type="protein sequence ID" value="MCB8876626.1"/>
    <property type="molecule type" value="Genomic_DNA"/>
</dbReference>
<dbReference type="GO" id="GO:0003677">
    <property type="term" value="F:DNA binding"/>
    <property type="evidence" value="ECO:0007669"/>
    <property type="project" value="UniProtKB-KW"/>
</dbReference>
<evidence type="ECO:0000256" key="4">
    <source>
        <dbReference type="ARBA" id="ARBA00022806"/>
    </source>
</evidence>
<dbReference type="PANTHER" id="PTHR11070">
    <property type="entry name" value="UVRD / RECB / PCRA DNA HELICASE FAMILY MEMBER"/>
    <property type="match status" value="1"/>
</dbReference>
<dbReference type="Pfam" id="PF13361">
    <property type="entry name" value="UvrD_C"/>
    <property type="match status" value="2"/>
</dbReference>
<dbReference type="GO" id="GO:0043138">
    <property type="term" value="F:3'-5' DNA helicase activity"/>
    <property type="evidence" value="ECO:0007669"/>
    <property type="project" value="UniProtKB-EC"/>
</dbReference>
<dbReference type="PROSITE" id="PS51198">
    <property type="entry name" value="UVRD_HELICASE_ATP_BIND"/>
    <property type="match status" value="1"/>
</dbReference>
<dbReference type="InterPro" id="IPR027417">
    <property type="entry name" value="P-loop_NTPase"/>
</dbReference>
<organism evidence="16 17">
    <name type="scientific">Acidisoma silvae</name>
    <dbReference type="NCBI Taxonomy" id="2802396"/>
    <lineage>
        <taxon>Bacteria</taxon>
        <taxon>Pseudomonadati</taxon>
        <taxon>Pseudomonadota</taxon>
        <taxon>Alphaproteobacteria</taxon>
        <taxon>Acetobacterales</taxon>
        <taxon>Acidocellaceae</taxon>
        <taxon>Acidisoma</taxon>
    </lineage>
</organism>
<keyword evidence="4 12" id="KW-0347">Helicase</keyword>
<comment type="similarity">
    <text evidence="1">Belongs to the helicase family. UvrD subfamily.</text>
</comment>
<reference evidence="16" key="1">
    <citation type="journal article" date="2021" name="Microorganisms">
        <title>Acidisoma silvae sp. nov. and Acidisomacellulosilytica sp. nov., Two Acidophilic Bacteria Isolated from Decaying Wood, Hydrolyzing Cellulose and Producing Poly-3-hydroxybutyrate.</title>
        <authorList>
            <person name="Mieszkin S."/>
            <person name="Pouder E."/>
            <person name="Uroz S."/>
            <person name="Simon-Colin C."/>
            <person name="Alain K."/>
        </authorList>
    </citation>
    <scope>NUCLEOTIDE SEQUENCE</scope>
    <source>
        <strain evidence="16">HW T2.11</strain>
    </source>
</reference>
<comment type="catalytic activity">
    <reaction evidence="11">
        <text>ATP + H2O = ADP + phosphate + H(+)</text>
        <dbReference type="Rhea" id="RHEA:13065"/>
        <dbReference type="ChEBI" id="CHEBI:15377"/>
        <dbReference type="ChEBI" id="CHEBI:15378"/>
        <dbReference type="ChEBI" id="CHEBI:30616"/>
        <dbReference type="ChEBI" id="CHEBI:43474"/>
        <dbReference type="ChEBI" id="CHEBI:456216"/>
        <dbReference type="EC" id="5.6.2.4"/>
    </reaction>
</comment>
<protein>
    <recommendedName>
        <fullName evidence="9">DNA 3'-5' helicase</fullName>
        <ecNumber evidence="9">5.6.2.4</ecNumber>
    </recommendedName>
    <alternativeName>
        <fullName evidence="10">DNA 3'-5' helicase II</fullName>
    </alternativeName>
</protein>
<dbReference type="PROSITE" id="PS51217">
    <property type="entry name" value="UVRD_HELICASE_CTER"/>
    <property type="match status" value="1"/>
</dbReference>
<dbReference type="GO" id="GO:0016787">
    <property type="term" value="F:hydrolase activity"/>
    <property type="evidence" value="ECO:0007669"/>
    <property type="project" value="UniProtKB-UniRule"/>
</dbReference>
<dbReference type="InterPro" id="IPR013986">
    <property type="entry name" value="DExx_box_DNA_helicase_dom_sf"/>
</dbReference>
<keyword evidence="17" id="KW-1185">Reference proteome</keyword>
<dbReference type="AlphaFoldDB" id="A0A963YTE6"/>
<feature type="domain" description="UvrD-like helicase ATP-binding" evidence="14">
    <location>
        <begin position="5"/>
        <end position="287"/>
    </location>
</feature>
<dbReference type="CDD" id="cd17932">
    <property type="entry name" value="DEXQc_UvrD"/>
    <property type="match status" value="1"/>
</dbReference>
<feature type="binding site" evidence="12">
    <location>
        <begin position="26"/>
        <end position="33"/>
    </location>
    <ligand>
        <name>ATP</name>
        <dbReference type="ChEBI" id="CHEBI:30616"/>
    </ligand>
</feature>
<dbReference type="SUPFAM" id="SSF52540">
    <property type="entry name" value="P-loop containing nucleoside triphosphate hydrolases"/>
    <property type="match status" value="1"/>
</dbReference>
<feature type="domain" description="UvrD-like helicase C-terminal" evidence="15">
    <location>
        <begin position="288"/>
        <end position="564"/>
    </location>
</feature>
<evidence type="ECO:0000256" key="11">
    <source>
        <dbReference type="ARBA" id="ARBA00048988"/>
    </source>
</evidence>
<evidence type="ECO:0000256" key="9">
    <source>
        <dbReference type="ARBA" id="ARBA00034808"/>
    </source>
</evidence>
<evidence type="ECO:0000256" key="10">
    <source>
        <dbReference type="ARBA" id="ARBA00034923"/>
    </source>
</evidence>
<dbReference type="InterPro" id="IPR000212">
    <property type="entry name" value="DNA_helicase_UvrD/REP"/>
</dbReference>
<evidence type="ECO:0000259" key="14">
    <source>
        <dbReference type="PROSITE" id="PS51198"/>
    </source>
</evidence>
<evidence type="ECO:0000256" key="7">
    <source>
        <dbReference type="ARBA" id="ARBA00023235"/>
    </source>
</evidence>
<proteinExistence type="inferred from homology"/>
<dbReference type="GO" id="GO:0000725">
    <property type="term" value="P:recombinational repair"/>
    <property type="evidence" value="ECO:0007669"/>
    <property type="project" value="TreeGrafter"/>
</dbReference>
<accession>A0A963YTE6</accession>
<evidence type="ECO:0000256" key="3">
    <source>
        <dbReference type="ARBA" id="ARBA00022801"/>
    </source>
</evidence>
<dbReference type="GO" id="GO:0005524">
    <property type="term" value="F:ATP binding"/>
    <property type="evidence" value="ECO:0007669"/>
    <property type="project" value="UniProtKB-UniRule"/>
</dbReference>
<dbReference type="Pfam" id="PF00580">
    <property type="entry name" value="UvrD-helicase"/>
    <property type="match status" value="1"/>
</dbReference>
<keyword evidence="2 12" id="KW-0547">Nucleotide-binding</keyword>
<dbReference type="PANTHER" id="PTHR11070:SF2">
    <property type="entry name" value="ATP-DEPENDENT DNA HELICASE SRS2"/>
    <property type="match status" value="1"/>
</dbReference>
<feature type="region of interest" description="Disordered" evidence="13">
    <location>
        <begin position="639"/>
        <end position="669"/>
    </location>
</feature>
<evidence type="ECO:0000256" key="12">
    <source>
        <dbReference type="PROSITE-ProRule" id="PRU00560"/>
    </source>
</evidence>
<comment type="catalytic activity">
    <reaction evidence="8">
        <text>Couples ATP hydrolysis with the unwinding of duplex DNA by translocating in the 3'-5' direction.</text>
        <dbReference type="EC" id="5.6.2.4"/>
    </reaction>
</comment>
<keyword evidence="5 12" id="KW-0067">ATP-binding</keyword>
<dbReference type="RefSeq" id="WP_227322286.1">
    <property type="nucleotide sequence ID" value="NZ_JAESVB010000007.1"/>
</dbReference>
<keyword evidence="7" id="KW-0413">Isomerase</keyword>
<evidence type="ECO:0000313" key="16">
    <source>
        <dbReference type="EMBL" id="MCB8876626.1"/>
    </source>
</evidence>